<dbReference type="EMBL" id="CP058595">
    <property type="protein sequence ID" value="QLG45242.1"/>
    <property type="molecule type" value="Genomic_DNA"/>
</dbReference>
<gene>
    <name evidence="1" type="ORF">HYG79_07745</name>
</gene>
<dbReference type="Proteomes" id="UP000509302">
    <property type="component" value="Chromosome"/>
</dbReference>
<dbReference type="KEGG" id="cagg:HYG79_07745"/>
<dbReference type="RefSeq" id="WP_179241531.1">
    <property type="nucleotide sequence ID" value="NZ_CP058595.1"/>
</dbReference>
<accession>A0A7H9AP75</accession>
<dbReference type="InterPro" id="IPR036514">
    <property type="entry name" value="SGNH_hydro_sf"/>
</dbReference>
<reference evidence="1 2" key="1">
    <citation type="journal article" date="2006" name="Int. J. Syst. Evol. Microbiol.">
        <title>Costertonia aggregata gen. nov., sp. nov., a mesophilic marine bacterium of the family Flavobacteriaceae, isolated from a mature biofilm.</title>
        <authorList>
            <person name="Kwon K.K."/>
            <person name="Lee Y.K."/>
            <person name="Lee H.K."/>
        </authorList>
    </citation>
    <scope>NUCLEOTIDE SEQUENCE [LARGE SCALE GENOMIC DNA]</scope>
    <source>
        <strain evidence="1 2">KCCM 42265</strain>
    </source>
</reference>
<sequence>MIAHIGVVDFSPRPKSTIGEILKLKKKKIISCFGEGFYKEIIQLEMHPTMYMKEHTAAILSKKAIPKIASHFNTIPGLIWITCNPVDLNWRGNYGRDRPANINIVNEKSILLKKALGPEVKCIDLTKLSLEEVHEYTCDNIHLSAKGMKLIEKELKNLVLNT</sequence>
<dbReference type="SUPFAM" id="SSF52266">
    <property type="entry name" value="SGNH hydrolase"/>
    <property type="match status" value="1"/>
</dbReference>
<evidence type="ECO:0008006" key="3">
    <source>
        <dbReference type="Google" id="ProtNLM"/>
    </source>
</evidence>
<dbReference type="AlphaFoldDB" id="A0A7H9AP75"/>
<dbReference type="Gene3D" id="3.40.50.1110">
    <property type="entry name" value="SGNH hydrolase"/>
    <property type="match status" value="1"/>
</dbReference>
<protein>
    <recommendedName>
        <fullName evidence="3">SGNH/GDSL hydrolase family protein</fullName>
    </recommendedName>
</protein>
<organism evidence="1 2">
    <name type="scientific">Costertonia aggregata</name>
    <dbReference type="NCBI Taxonomy" id="343403"/>
    <lineage>
        <taxon>Bacteria</taxon>
        <taxon>Pseudomonadati</taxon>
        <taxon>Bacteroidota</taxon>
        <taxon>Flavobacteriia</taxon>
        <taxon>Flavobacteriales</taxon>
        <taxon>Flavobacteriaceae</taxon>
        <taxon>Costertonia</taxon>
    </lineage>
</organism>
<name>A0A7H9AP75_9FLAO</name>
<dbReference type="GO" id="GO:0016788">
    <property type="term" value="F:hydrolase activity, acting on ester bonds"/>
    <property type="evidence" value="ECO:0007669"/>
    <property type="project" value="UniProtKB-ARBA"/>
</dbReference>
<evidence type="ECO:0000313" key="2">
    <source>
        <dbReference type="Proteomes" id="UP000509302"/>
    </source>
</evidence>
<evidence type="ECO:0000313" key="1">
    <source>
        <dbReference type="EMBL" id="QLG45242.1"/>
    </source>
</evidence>
<proteinExistence type="predicted"/>
<keyword evidence="2" id="KW-1185">Reference proteome</keyword>